<evidence type="ECO:0000313" key="3">
    <source>
        <dbReference type="EMBL" id="PYE83455.1"/>
    </source>
</evidence>
<dbReference type="AlphaFoldDB" id="A0A2V4XBN1"/>
<dbReference type="InterPro" id="IPR025491">
    <property type="entry name" value="DUF4382"/>
</dbReference>
<feature type="chain" id="PRO_5016047651" evidence="1">
    <location>
        <begin position="25"/>
        <end position="188"/>
    </location>
</feature>
<gene>
    <name evidence="3" type="ORF">DFQ11_101890</name>
</gene>
<dbReference type="OrthoDB" id="2111471at2"/>
<dbReference type="EMBL" id="QJTD01000001">
    <property type="protein sequence ID" value="PYE83455.1"/>
    <property type="molecule type" value="Genomic_DNA"/>
</dbReference>
<evidence type="ECO:0000313" key="4">
    <source>
        <dbReference type="Proteomes" id="UP000248054"/>
    </source>
</evidence>
<feature type="signal peptide" evidence="1">
    <location>
        <begin position="1"/>
        <end position="24"/>
    </location>
</feature>
<dbReference type="Proteomes" id="UP000248054">
    <property type="component" value="Unassembled WGS sequence"/>
</dbReference>
<keyword evidence="4" id="KW-1185">Reference proteome</keyword>
<sequence length="188" mass="20944">MNSITTFRYVILAFIVLLSVSSCSKEDMDSKGHLTGVNVKLKSTAGVLDKVYVDIADVQLQVKENTDAPNAWRSLNAISGTHNVSDLRDGVELVLVESAAVESTFIYAIRLVLGDNNFIDYNHVLYSLDVTTIGNAAPSNLVRSEFISDGFYDIVIDIDIDNSVRYDQEESLIILDPKLYTEIRKIKY</sequence>
<reference evidence="3 4" key="1">
    <citation type="submission" date="2018-06" db="EMBL/GenBank/DDBJ databases">
        <title>Genomic Encyclopedia of Type Strains, Phase III (KMG-III): the genomes of soil and plant-associated and newly described type strains.</title>
        <authorList>
            <person name="Whitman W."/>
        </authorList>
    </citation>
    <scope>NUCLEOTIDE SEQUENCE [LARGE SCALE GENOMIC DNA]</scope>
    <source>
        <strain evidence="3 4">CECT 7945</strain>
    </source>
</reference>
<proteinExistence type="predicted"/>
<name>A0A2V4XBN1_9FLAO</name>
<dbReference type="RefSeq" id="WP_110474610.1">
    <property type="nucleotide sequence ID" value="NZ_BMWQ01000001.1"/>
</dbReference>
<keyword evidence="1" id="KW-0732">Signal</keyword>
<accession>A0A2V4XBN1</accession>
<protein>
    <submittedName>
        <fullName evidence="3">Uncharacterized protein DUF4382</fullName>
    </submittedName>
</protein>
<feature type="domain" description="DUF4382" evidence="2">
    <location>
        <begin position="46"/>
        <end position="176"/>
    </location>
</feature>
<evidence type="ECO:0000259" key="2">
    <source>
        <dbReference type="Pfam" id="PF14321"/>
    </source>
</evidence>
<dbReference type="Pfam" id="PF14321">
    <property type="entry name" value="DUF4382"/>
    <property type="match status" value="1"/>
</dbReference>
<evidence type="ECO:0000256" key="1">
    <source>
        <dbReference type="SAM" id="SignalP"/>
    </source>
</evidence>
<organism evidence="3 4">
    <name type="scientific">Winogradskyella epiphytica</name>
    <dbReference type="NCBI Taxonomy" id="262005"/>
    <lineage>
        <taxon>Bacteria</taxon>
        <taxon>Pseudomonadati</taxon>
        <taxon>Bacteroidota</taxon>
        <taxon>Flavobacteriia</taxon>
        <taxon>Flavobacteriales</taxon>
        <taxon>Flavobacteriaceae</taxon>
        <taxon>Winogradskyella</taxon>
    </lineage>
</organism>
<comment type="caution">
    <text evidence="3">The sequence shown here is derived from an EMBL/GenBank/DDBJ whole genome shotgun (WGS) entry which is preliminary data.</text>
</comment>